<evidence type="ECO:0000256" key="1">
    <source>
        <dbReference type="ARBA" id="ARBA00010607"/>
    </source>
</evidence>
<feature type="disulfide bond" evidence="3">
    <location>
        <begin position="181"/>
        <end position="190"/>
    </location>
</feature>
<evidence type="ECO:0000313" key="4">
    <source>
        <dbReference type="EMBL" id="KAG0459166.1"/>
    </source>
</evidence>
<feature type="disulfide bond" evidence="3">
    <location>
        <begin position="93"/>
        <end position="100"/>
    </location>
</feature>
<organism evidence="4 5">
    <name type="scientific">Vanilla planifolia</name>
    <name type="common">Vanilla</name>
    <dbReference type="NCBI Taxonomy" id="51239"/>
    <lineage>
        <taxon>Eukaryota</taxon>
        <taxon>Viridiplantae</taxon>
        <taxon>Streptophyta</taxon>
        <taxon>Embryophyta</taxon>
        <taxon>Tracheophyta</taxon>
        <taxon>Spermatophyta</taxon>
        <taxon>Magnoliopsida</taxon>
        <taxon>Liliopsida</taxon>
        <taxon>Asparagales</taxon>
        <taxon>Orchidaceae</taxon>
        <taxon>Vanilloideae</taxon>
        <taxon>Vanilleae</taxon>
        <taxon>Vanilla</taxon>
    </lineage>
</organism>
<feature type="disulfide bond" evidence="3">
    <location>
        <begin position="153"/>
        <end position="214"/>
    </location>
</feature>
<name>A0A835PVE8_VANPL</name>
<dbReference type="InterPro" id="IPR037176">
    <property type="entry name" value="Osmotin/thaumatin-like_sf"/>
</dbReference>
<keyword evidence="2 3" id="KW-1015">Disulfide bond</keyword>
<evidence type="ECO:0000256" key="3">
    <source>
        <dbReference type="PIRSR" id="PIRSR002703-1"/>
    </source>
</evidence>
<dbReference type="SMART" id="SM00205">
    <property type="entry name" value="THN"/>
    <property type="match status" value="1"/>
</dbReference>
<feature type="disulfide bond" evidence="3">
    <location>
        <begin position="148"/>
        <end position="231"/>
    </location>
</feature>
<feature type="disulfide bond" evidence="3">
    <location>
        <begin position="30"/>
        <end position="242"/>
    </location>
</feature>
<dbReference type="FunFam" id="2.60.110.10:FF:000002">
    <property type="entry name" value="Thaumatin-like protein 1a"/>
    <property type="match status" value="1"/>
</dbReference>
<reference evidence="4 5" key="1">
    <citation type="journal article" date="2020" name="Nat. Food">
        <title>A phased Vanilla planifolia genome enables genetic improvement of flavour and production.</title>
        <authorList>
            <person name="Hasing T."/>
            <person name="Tang H."/>
            <person name="Brym M."/>
            <person name="Khazi F."/>
            <person name="Huang T."/>
            <person name="Chambers A.H."/>
        </authorList>
    </citation>
    <scope>NUCLEOTIDE SEQUENCE [LARGE SCALE GENOMIC DNA]</scope>
    <source>
        <tissue evidence="4">Leaf</tissue>
    </source>
</reference>
<dbReference type="EMBL" id="JADCNM010000012">
    <property type="protein sequence ID" value="KAG0459166.1"/>
    <property type="molecule type" value="Genomic_DNA"/>
</dbReference>
<feature type="disulfide bond" evidence="3">
    <location>
        <begin position="161"/>
        <end position="177"/>
    </location>
</feature>
<dbReference type="Proteomes" id="UP000639772">
    <property type="component" value="Chromosome 12"/>
</dbReference>
<accession>A0A835PVE8</accession>
<dbReference type="Pfam" id="PF00314">
    <property type="entry name" value="Thaumatin"/>
    <property type="match status" value="1"/>
</dbReference>
<dbReference type="PIRSF" id="PIRSF002703">
    <property type="entry name" value="Thaumatin"/>
    <property type="match status" value="1"/>
</dbReference>
<dbReference type="SUPFAM" id="SSF49870">
    <property type="entry name" value="Osmotin, thaumatin-like protein"/>
    <property type="match status" value="1"/>
</dbReference>
<proteinExistence type="inferred from homology"/>
<dbReference type="OrthoDB" id="2020591at2759"/>
<dbReference type="Gene3D" id="2.60.110.10">
    <property type="entry name" value="Thaumatin"/>
    <property type="match status" value="1"/>
</dbReference>
<dbReference type="CDD" id="cd09218">
    <property type="entry name" value="TLP-PA"/>
    <property type="match status" value="1"/>
</dbReference>
<comment type="similarity">
    <text evidence="1">Belongs to the thaumatin family.</text>
</comment>
<evidence type="ECO:0000313" key="5">
    <source>
        <dbReference type="Proteomes" id="UP000639772"/>
    </source>
</evidence>
<dbReference type="PROSITE" id="PS51367">
    <property type="entry name" value="THAUMATIN_2"/>
    <property type="match status" value="1"/>
</dbReference>
<dbReference type="InterPro" id="IPR001938">
    <property type="entry name" value="Thaumatin"/>
</dbReference>
<dbReference type="AlphaFoldDB" id="A0A835PVE8"/>
<dbReference type="PRINTS" id="PR00347">
    <property type="entry name" value="THAUMATIN"/>
</dbReference>
<dbReference type="PANTHER" id="PTHR31048">
    <property type="entry name" value="OS03G0233200 PROTEIN"/>
    <property type="match status" value="1"/>
</dbReference>
<comment type="caution">
    <text evidence="4">The sequence shown here is derived from an EMBL/GenBank/DDBJ whole genome shotgun (WGS) entry which is preliminary data.</text>
</comment>
<feature type="disulfide bond" evidence="3">
    <location>
        <begin position="78"/>
        <end position="88"/>
    </location>
</feature>
<protein>
    <recommendedName>
        <fullName evidence="6">Thaumatin-like protein</fullName>
    </recommendedName>
</protein>
<gene>
    <name evidence="4" type="ORF">HPP92_022294</name>
</gene>
<sequence length="243" mass="26057">MIWDDNHLVRKRYCHIIAAVAPTFTFTNKCSSPVWVGTKSGFNEAELSKTGFQLLQGSSSCLSAPPGWSGRFWGRAFCSTDSSGRFSCLSGDCSAGQVSCNGSMAVPPVTMFEITIGSCSWQDFYDVSLVDGYNLPISVMPEGGNGDCGTAGCPSDLNSQCPQELAVKASDGTVVACRSPCDAFADPKYCCTGKYNSPKSCSPTIYSKYFKNACPNAYSYAYDDQNSTFSCLGPESYSLIFCP</sequence>
<evidence type="ECO:0000256" key="2">
    <source>
        <dbReference type="ARBA" id="ARBA00023157"/>
    </source>
</evidence>
<feature type="disulfide bond" evidence="3">
    <location>
        <begin position="191"/>
        <end position="201"/>
    </location>
</feature>
<evidence type="ECO:0008006" key="6">
    <source>
        <dbReference type="Google" id="ProtNLM"/>
    </source>
</evidence>